<dbReference type="Pfam" id="PF06057">
    <property type="entry name" value="VirJ"/>
    <property type="match status" value="1"/>
</dbReference>
<keyword evidence="1" id="KW-0732">Signal</keyword>
<dbReference type="SUPFAM" id="SSF53474">
    <property type="entry name" value="alpha/beta-Hydrolases"/>
    <property type="match status" value="1"/>
</dbReference>
<dbReference type="EMBL" id="JBHSDU010000002">
    <property type="protein sequence ID" value="MFC4308487.1"/>
    <property type="molecule type" value="Genomic_DNA"/>
</dbReference>
<comment type="caution">
    <text evidence="3">The sequence shown here is derived from an EMBL/GenBank/DDBJ whole genome shotgun (WGS) entry which is preliminary data.</text>
</comment>
<sequence>MSAQWQRLLWLALFAWTSLVDAAPSELADLSLIEVPAGKSKPSDSTPLALLITGDGGWARIDRALSSELAANGIPVVGFDSLHYFWKSRTPEETARDVARTMKHYMEQWSRGRVVLIGYSLGADVMPFIVNRLPADLHEHVCSVALIGLSDTAVFEVHVKQWLPGAKPEGKPVAPELAKLTPSQLLCLYGADEHDSLCPSLSRTEARVEQIGNGHHLGGQYSEIAERIIAASRC</sequence>
<proteinExistence type="predicted"/>
<dbReference type="InterPro" id="IPR011225">
    <property type="entry name" value="IV_sec_VirJ"/>
</dbReference>
<dbReference type="InterPro" id="IPR029058">
    <property type="entry name" value="AB_hydrolase_fold"/>
</dbReference>
<evidence type="ECO:0000313" key="3">
    <source>
        <dbReference type="EMBL" id="MFC4308487.1"/>
    </source>
</evidence>
<dbReference type="Gene3D" id="3.40.50.1820">
    <property type="entry name" value="alpha/beta hydrolase"/>
    <property type="match status" value="1"/>
</dbReference>
<dbReference type="InterPro" id="IPR010333">
    <property type="entry name" value="VirJ"/>
</dbReference>
<feature type="domain" description="Bacterial virulence" evidence="2">
    <location>
        <begin position="48"/>
        <end position="231"/>
    </location>
</feature>
<dbReference type="PIRSF" id="PIRSF029063">
    <property type="entry name" value="IV_sec_VirJ"/>
    <property type="match status" value="1"/>
</dbReference>
<name>A0ABV8SNN5_9GAMM</name>
<accession>A0ABV8SNN5</accession>
<feature type="signal peptide" evidence="1">
    <location>
        <begin position="1"/>
        <end position="22"/>
    </location>
</feature>
<protein>
    <submittedName>
        <fullName evidence="3">AcvB/VirJ family lysyl-phosphatidylglycerol hydrolase</fullName>
    </submittedName>
</protein>
<evidence type="ECO:0000256" key="1">
    <source>
        <dbReference type="SAM" id="SignalP"/>
    </source>
</evidence>
<gene>
    <name evidence="3" type="ORF">ACFPN2_05275</name>
</gene>
<feature type="chain" id="PRO_5045534701" evidence="1">
    <location>
        <begin position="23"/>
        <end position="234"/>
    </location>
</feature>
<keyword evidence="3" id="KW-0378">Hydrolase</keyword>
<organism evidence="3 4">
    <name type="scientific">Steroidobacter flavus</name>
    <dbReference type="NCBI Taxonomy" id="1842136"/>
    <lineage>
        <taxon>Bacteria</taxon>
        <taxon>Pseudomonadati</taxon>
        <taxon>Pseudomonadota</taxon>
        <taxon>Gammaproteobacteria</taxon>
        <taxon>Steroidobacterales</taxon>
        <taxon>Steroidobacteraceae</taxon>
        <taxon>Steroidobacter</taxon>
    </lineage>
</organism>
<dbReference type="RefSeq" id="WP_380595578.1">
    <property type="nucleotide sequence ID" value="NZ_JBHSDU010000002.1"/>
</dbReference>
<evidence type="ECO:0000259" key="2">
    <source>
        <dbReference type="Pfam" id="PF06057"/>
    </source>
</evidence>
<reference evidence="4" key="1">
    <citation type="journal article" date="2019" name="Int. J. Syst. Evol. Microbiol.">
        <title>The Global Catalogue of Microorganisms (GCM) 10K type strain sequencing project: providing services to taxonomists for standard genome sequencing and annotation.</title>
        <authorList>
            <consortium name="The Broad Institute Genomics Platform"/>
            <consortium name="The Broad Institute Genome Sequencing Center for Infectious Disease"/>
            <person name="Wu L."/>
            <person name="Ma J."/>
        </authorList>
    </citation>
    <scope>NUCLEOTIDE SEQUENCE [LARGE SCALE GENOMIC DNA]</scope>
    <source>
        <strain evidence="4">CGMCC 1.10759</strain>
    </source>
</reference>
<keyword evidence="4" id="KW-1185">Reference proteome</keyword>
<dbReference type="GO" id="GO:0016787">
    <property type="term" value="F:hydrolase activity"/>
    <property type="evidence" value="ECO:0007669"/>
    <property type="project" value="UniProtKB-KW"/>
</dbReference>
<evidence type="ECO:0000313" key="4">
    <source>
        <dbReference type="Proteomes" id="UP001595904"/>
    </source>
</evidence>
<dbReference type="Proteomes" id="UP001595904">
    <property type="component" value="Unassembled WGS sequence"/>
</dbReference>